<name>A0A7Y5AQD9_9GAMM</name>
<gene>
    <name evidence="1" type="ORF">HRH59_08610</name>
</gene>
<proteinExistence type="predicted"/>
<keyword evidence="2" id="KW-1185">Reference proteome</keyword>
<evidence type="ECO:0000313" key="2">
    <source>
        <dbReference type="Proteomes" id="UP000523161"/>
    </source>
</evidence>
<dbReference type="Proteomes" id="UP000523161">
    <property type="component" value="Unassembled WGS sequence"/>
</dbReference>
<organism evidence="1 2">
    <name type="scientific">Rheinheimera lutimaris</name>
    <dbReference type="NCBI Taxonomy" id="2740584"/>
    <lineage>
        <taxon>Bacteria</taxon>
        <taxon>Pseudomonadati</taxon>
        <taxon>Pseudomonadota</taxon>
        <taxon>Gammaproteobacteria</taxon>
        <taxon>Chromatiales</taxon>
        <taxon>Chromatiaceae</taxon>
        <taxon>Rheinheimera</taxon>
    </lineage>
</organism>
<accession>A0A7Y5AQD9</accession>
<reference evidence="1 2" key="1">
    <citation type="submission" date="2020-06" db="EMBL/GenBank/DDBJ databases">
        <title>Rheinheimera sp. nov., a marine bacterium isolated from coastal.</title>
        <authorList>
            <person name="Yu Q."/>
            <person name="Qi Y."/>
            <person name="Pu J."/>
        </authorList>
    </citation>
    <scope>NUCLEOTIDE SEQUENCE [LARGE SCALE GENOMIC DNA]</scope>
    <source>
        <strain evidence="1 2">YQF-2</strain>
    </source>
</reference>
<dbReference type="RefSeq" id="WP_173500876.1">
    <property type="nucleotide sequence ID" value="NZ_JABSOD010000007.1"/>
</dbReference>
<protein>
    <submittedName>
        <fullName evidence="1">Uncharacterized protein</fullName>
    </submittedName>
</protein>
<sequence length="476" mass="52695">MPADNPALQQYQHLWQHSVAQLGNTTDITLLLTLSRQLAVQRLVIAEAQTDDTAADPTDMPAVTATLLHNAALPAALQATELLLWFAQHYRWPAKVCRLLLSAGFCAALAKHLPQAAQFAKLQPYPALLAAKLLQAVPQAAAVTTLLAACYPAERNIALWQQNPLSLLLTQCEYLCRDNIASVASLRQSIGRRIALTKSDYELQLLQRLLQPALNSIQLSDSTDLAAMSQFHRMCDADTKQLVLYLGQTVTLSAPVLALATELNRQQQPITDLRLALNLIGREQLPYILAEAELQANLAELQQPAQALLHQFSFCMAQALYLLPTLQLSLPQCRTIALCLCSPLWFSEAAYTTGLLRRTTQGIQSTIDLRCYTQDPTCASRLSTLLQHYQLQQWVKPAQQWLQSLSGDSVAADNHTLALLLAWHSSLSLFSPHKADTLPRVLNLAQRPLQLTADSDNWLQHVLAGSHCYYPLELTL</sequence>
<dbReference type="EMBL" id="JABSOD010000007">
    <property type="protein sequence ID" value="NRQ42627.1"/>
    <property type="molecule type" value="Genomic_DNA"/>
</dbReference>
<evidence type="ECO:0000313" key="1">
    <source>
        <dbReference type="EMBL" id="NRQ42627.1"/>
    </source>
</evidence>
<dbReference type="AlphaFoldDB" id="A0A7Y5AQD9"/>
<comment type="caution">
    <text evidence="1">The sequence shown here is derived from an EMBL/GenBank/DDBJ whole genome shotgun (WGS) entry which is preliminary data.</text>
</comment>